<name>A0A4U6D7A8_9BACT</name>
<dbReference type="Gene3D" id="1.25.10.10">
    <property type="entry name" value="Leucine-rich Repeat Variant"/>
    <property type="match status" value="1"/>
</dbReference>
<feature type="transmembrane region" description="Helical" evidence="9">
    <location>
        <begin position="399"/>
        <end position="419"/>
    </location>
</feature>
<keyword evidence="8 9" id="KW-0472">Membrane</keyword>
<feature type="transmembrane region" description="Helical" evidence="9">
    <location>
        <begin position="147"/>
        <end position="168"/>
    </location>
</feature>
<keyword evidence="4 9" id="KW-0812">Transmembrane</keyword>
<feature type="transmembrane region" description="Helical" evidence="9">
    <location>
        <begin position="261"/>
        <end position="283"/>
    </location>
</feature>
<feature type="transmembrane region" description="Helical" evidence="9">
    <location>
        <begin position="53"/>
        <end position="70"/>
    </location>
</feature>
<feature type="transmembrane region" description="Helical" evidence="9">
    <location>
        <begin position="21"/>
        <end position="41"/>
    </location>
</feature>
<feature type="transmembrane region" description="Helical" evidence="9">
    <location>
        <begin position="116"/>
        <end position="135"/>
    </location>
</feature>
<gene>
    <name evidence="10" type="ORF">FDK13_10440</name>
</gene>
<comment type="similarity">
    <text evidence="2">Belongs to the ADP/ATP translocase tlc family.</text>
</comment>
<feature type="transmembrane region" description="Helical" evidence="9">
    <location>
        <begin position="325"/>
        <end position="347"/>
    </location>
</feature>
<dbReference type="InterPro" id="IPR011989">
    <property type="entry name" value="ARM-like"/>
</dbReference>
<organism evidence="10 11">
    <name type="scientific">Dyadobacter frigoris</name>
    <dbReference type="NCBI Taxonomy" id="2576211"/>
    <lineage>
        <taxon>Bacteria</taxon>
        <taxon>Pseudomonadati</taxon>
        <taxon>Bacteroidota</taxon>
        <taxon>Cytophagia</taxon>
        <taxon>Cytophagales</taxon>
        <taxon>Spirosomataceae</taxon>
        <taxon>Dyadobacter</taxon>
    </lineage>
</organism>
<dbReference type="InterPro" id="IPR004667">
    <property type="entry name" value="ADP_ATP_car_bac_type"/>
</dbReference>
<dbReference type="InterPro" id="IPR016024">
    <property type="entry name" value="ARM-type_fold"/>
</dbReference>
<feature type="transmembrane region" description="Helical" evidence="9">
    <location>
        <begin position="82"/>
        <end position="104"/>
    </location>
</feature>
<evidence type="ECO:0000256" key="5">
    <source>
        <dbReference type="ARBA" id="ARBA00022741"/>
    </source>
</evidence>
<proteinExistence type="inferred from homology"/>
<dbReference type="EMBL" id="SZVO01000004">
    <property type="protein sequence ID" value="TKT92385.1"/>
    <property type="molecule type" value="Genomic_DNA"/>
</dbReference>
<keyword evidence="6" id="KW-0067">ATP-binding</keyword>
<feature type="transmembrane region" description="Helical" evidence="9">
    <location>
        <begin position="425"/>
        <end position="443"/>
    </location>
</feature>
<dbReference type="GO" id="GO:0005524">
    <property type="term" value="F:ATP binding"/>
    <property type="evidence" value="ECO:0007669"/>
    <property type="project" value="UniProtKB-KW"/>
</dbReference>
<evidence type="ECO:0000256" key="3">
    <source>
        <dbReference type="ARBA" id="ARBA00022448"/>
    </source>
</evidence>
<accession>A0A4U6D7A8</accession>
<feature type="transmembrane region" description="Helical" evidence="9">
    <location>
        <begin position="180"/>
        <end position="199"/>
    </location>
</feature>
<dbReference type="AlphaFoldDB" id="A0A4U6D7A8"/>
<comment type="subcellular location">
    <subcellularLocation>
        <location evidence="1">Membrane</location>
        <topology evidence="1">Multi-pass membrane protein</topology>
    </subcellularLocation>
</comment>
<evidence type="ECO:0000256" key="4">
    <source>
        <dbReference type="ARBA" id="ARBA00022692"/>
    </source>
</evidence>
<evidence type="ECO:0000256" key="2">
    <source>
        <dbReference type="ARBA" id="ARBA00007127"/>
    </source>
</evidence>
<keyword evidence="11" id="KW-1185">Reference proteome</keyword>
<evidence type="ECO:0000313" key="11">
    <source>
        <dbReference type="Proteomes" id="UP000304900"/>
    </source>
</evidence>
<evidence type="ECO:0000313" key="10">
    <source>
        <dbReference type="EMBL" id="TKT92385.1"/>
    </source>
</evidence>
<keyword evidence="7 9" id="KW-1133">Transmembrane helix</keyword>
<dbReference type="OrthoDB" id="789601at2"/>
<evidence type="ECO:0000256" key="7">
    <source>
        <dbReference type="ARBA" id="ARBA00022989"/>
    </source>
</evidence>
<protein>
    <recommendedName>
        <fullName evidence="12">ADP,ATP carrier protein</fullName>
    </recommendedName>
</protein>
<feature type="transmembrane region" description="Helical" evidence="9">
    <location>
        <begin position="295"/>
        <end position="313"/>
    </location>
</feature>
<dbReference type="SUPFAM" id="SSF48371">
    <property type="entry name" value="ARM repeat"/>
    <property type="match status" value="1"/>
</dbReference>
<evidence type="ECO:0000256" key="6">
    <source>
        <dbReference type="ARBA" id="ARBA00022840"/>
    </source>
</evidence>
<dbReference type="PANTHER" id="PTHR31187">
    <property type="match status" value="1"/>
</dbReference>
<dbReference type="GO" id="GO:0016020">
    <property type="term" value="C:membrane"/>
    <property type="evidence" value="ECO:0007669"/>
    <property type="project" value="UniProtKB-SubCell"/>
</dbReference>
<evidence type="ECO:0000256" key="1">
    <source>
        <dbReference type="ARBA" id="ARBA00004141"/>
    </source>
</evidence>
<evidence type="ECO:0008006" key="12">
    <source>
        <dbReference type="Google" id="ProtNLM"/>
    </source>
</evidence>
<dbReference type="RefSeq" id="WP_137339930.1">
    <property type="nucleotide sequence ID" value="NZ_BSQH01000007.1"/>
</dbReference>
<evidence type="ECO:0000256" key="8">
    <source>
        <dbReference type="ARBA" id="ARBA00023136"/>
    </source>
</evidence>
<dbReference type="GO" id="GO:0005471">
    <property type="term" value="F:ATP:ADP antiporter activity"/>
    <property type="evidence" value="ECO:0007669"/>
    <property type="project" value="InterPro"/>
</dbReference>
<comment type="caution">
    <text evidence="10">The sequence shown here is derived from an EMBL/GenBank/DDBJ whole genome shotgun (WGS) entry which is preliminary data.</text>
</comment>
<keyword evidence="5" id="KW-0547">Nucleotide-binding</keyword>
<reference evidence="10 11" key="1">
    <citation type="submission" date="2019-05" db="EMBL/GenBank/DDBJ databases">
        <title>Dyadobacter AR-3-8 sp. nov., isolated from arctic soil.</title>
        <authorList>
            <person name="Chaudhary D.K."/>
        </authorList>
    </citation>
    <scope>NUCLEOTIDE SEQUENCE [LARGE SCALE GENOMIC DNA]</scope>
    <source>
        <strain evidence="10 11">AR-3-8</strain>
    </source>
</reference>
<sequence length="870" mass="98762">MIIRESLHTTFNIRKDEEQPVLLLLGYSFFSGISIYIFYIVANALFLVNYSKAMLPVAYIAGGILLFFIGKINVSFQTKVNFTRLSVALIIFQFISVAIMLYFYETFSWKGITLVMFIWNRISVYVSNVTFWTSSSKIFNLEQAKRIFSLIATGDVVASIISYFAVNVLLSTKVLHTEELLYISLAALLVSLGIMMVIIKKYDHKLSTKPKESEVQPIKEVQVADERDIRKGWRLSKIKFLKPDFFASSADDSPTKKTYKYLVFLLGMVPVLGVYFAEFIFSVEVKNQFPAKDQLTAFLGQFFFISAIIELLVKVFFYRFTIRTFGLISGIILLPVALIVVFVFAITISSFDLSVFFFILLSRFLCISVKKSFSDTSFQILYQPLEKQESMALQNKIEIYAKPLGYISAGVILLFLVTVNLGAPIYIMCAFLIILIGWALTSFRMQTEYQNMLSSLFTLPAANVTKENPSELISKLAAVNSEDDGRISFESIVGKSLSESQPEVLEGITMLGRSKRFLSYKYLIPHLQSVNPVIKKAAITAAGENGNPELWNYLFENLCNKKYFRETRQAIVKTGDRIIPALDEYFNLSKEDVEVQLSCIEIIFTIGGDIAIRSLRQKLNDPVQCVKDKVYESLAAMGYGVNLIERSNLVPEVRLHIGFIIWVIAAQRDLFSTLPVDSSLGPELVKEYNRAILKLLNILTLLTKDNRLFVVQKSISSRNENTKSYLLEILNIAIPAEHKPQVIPLFEDISIAEKILRFKNFYPQQRMSVQERLYDIINKDFSRLNVTTKIAAIKQLEDYPSEETTFILSATAVSSSEKLSETAMEILLATDFQAFTALGHIMVWKKDDFHCKIGNRLESSVFKSFSNPAL</sequence>
<dbReference type="Proteomes" id="UP000304900">
    <property type="component" value="Unassembled WGS sequence"/>
</dbReference>
<evidence type="ECO:0000256" key="9">
    <source>
        <dbReference type="SAM" id="Phobius"/>
    </source>
</evidence>
<keyword evidence="3" id="KW-0813">Transport</keyword>
<dbReference type="PANTHER" id="PTHR31187:SF1">
    <property type="entry name" value="ADP,ATP CARRIER PROTEIN 1"/>
    <property type="match status" value="1"/>
</dbReference>